<evidence type="ECO:0000256" key="1">
    <source>
        <dbReference type="SAM" id="MobiDB-lite"/>
    </source>
</evidence>
<evidence type="ECO:0000313" key="3">
    <source>
        <dbReference type="Proteomes" id="UP000729402"/>
    </source>
</evidence>
<accession>A0A8J5WNS8</accession>
<dbReference type="AlphaFoldDB" id="A0A8J5WNS8"/>
<reference evidence="2" key="1">
    <citation type="journal article" date="2021" name="bioRxiv">
        <title>Whole Genome Assembly and Annotation of Northern Wild Rice, Zizania palustris L., Supports a Whole Genome Duplication in the Zizania Genus.</title>
        <authorList>
            <person name="Haas M."/>
            <person name="Kono T."/>
            <person name="Macchietto M."/>
            <person name="Millas R."/>
            <person name="McGilp L."/>
            <person name="Shao M."/>
            <person name="Duquette J."/>
            <person name="Hirsch C.N."/>
            <person name="Kimball J."/>
        </authorList>
    </citation>
    <scope>NUCLEOTIDE SEQUENCE</scope>
    <source>
        <tissue evidence="2">Fresh leaf tissue</tissue>
    </source>
</reference>
<feature type="region of interest" description="Disordered" evidence="1">
    <location>
        <begin position="46"/>
        <end position="72"/>
    </location>
</feature>
<gene>
    <name evidence="2" type="ORF">GUJ93_ZPchr0012g20094</name>
</gene>
<feature type="compositionally biased region" description="Basic and acidic residues" evidence="1">
    <location>
        <begin position="46"/>
        <end position="55"/>
    </location>
</feature>
<dbReference type="OrthoDB" id="6152532at2759"/>
<name>A0A8J5WNS8_ZIZPA</name>
<sequence length="72" mass="8017">MYLFCSTIPDNACFPATGAAGLQCCRHSSCSPQYFATVPKRRRDKIEGWRDEATPHQRMMGQGDTAMEEDSG</sequence>
<evidence type="ECO:0000313" key="2">
    <source>
        <dbReference type="EMBL" id="KAG8094445.1"/>
    </source>
</evidence>
<comment type="caution">
    <text evidence="2">The sequence shown here is derived from an EMBL/GenBank/DDBJ whole genome shotgun (WGS) entry which is preliminary data.</text>
</comment>
<reference evidence="2" key="2">
    <citation type="submission" date="2021-02" db="EMBL/GenBank/DDBJ databases">
        <authorList>
            <person name="Kimball J.A."/>
            <person name="Haas M.W."/>
            <person name="Macchietto M."/>
            <person name="Kono T."/>
            <person name="Duquette J."/>
            <person name="Shao M."/>
        </authorList>
    </citation>
    <scope>NUCLEOTIDE SEQUENCE</scope>
    <source>
        <tissue evidence="2">Fresh leaf tissue</tissue>
    </source>
</reference>
<dbReference type="EMBL" id="JAAALK010000080">
    <property type="protein sequence ID" value="KAG8094445.1"/>
    <property type="molecule type" value="Genomic_DNA"/>
</dbReference>
<protein>
    <submittedName>
        <fullName evidence="2">Uncharacterized protein</fullName>
    </submittedName>
</protein>
<dbReference type="Proteomes" id="UP000729402">
    <property type="component" value="Unassembled WGS sequence"/>
</dbReference>
<proteinExistence type="predicted"/>
<keyword evidence="3" id="KW-1185">Reference proteome</keyword>
<organism evidence="2 3">
    <name type="scientific">Zizania palustris</name>
    <name type="common">Northern wild rice</name>
    <dbReference type="NCBI Taxonomy" id="103762"/>
    <lineage>
        <taxon>Eukaryota</taxon>
        <taxon>Viridiplantae</taxon>
        <taxon>Streptophyta</taxon>
        <taxon>Embryophyta</taxon>
        <taxon>Tracheophyta</taxon>
        <taxon>Spermatophyta</taxon>
        <taxon>Magnoliopsida</taxon>
        <taxon>Liliopsida</taxon>
        <taxon>Poales</taxon>
        <taxon>Poaceae</taxon>
        <taxon>BOP clade</taxon>
        <taxon>Oryzoideae</taxon>
        <taxon>Oryzeae</taxon>
        <taxon>Zizaniinae</taxon>
        <taxon>Zizania</taxon>
    </lineage>
</organism>